<keyword evidence="3" id="KW-0540">Nuclease</keyword>
<name>M1UR76_CYAM1</name>
<organism evidence="8 9">
    <name type="scientific">Cyanidioschyzon merolae (strain NIES-3377 / 10D)</name>
    <name type="common">Unicellular red alga</name>
    <dbReference type="NCBI Taxonomy" id="280699"/>
    <lineage>
        <taxon>Eukaryota</taxon>
        <taxon>Rhodophyta</taxon>
        <taxon>Bangiophyceae</taxon>
        <taxon>Cyanidiales</taxon>
        <taxon>Cyanidiaceae</taxon>
        <taxon>Cyanidioschyzon</taxon>
    </lineage>
</organism>
<accession>M1UR76</accession>
<dbReference type="HAMAP" id="MF_00009">
    <property type="entry name" value="Endoribonucl_YbeY"/>
    <property type="match status" value="1"/>
</dbReference>
<evidence type="ECO:0000256" key="1">
    <source>
        <dbReference type="ARBA" id="ARBA00001947"/>
    </source>
</evidence>
<dbReference type="GO" id="GO:0004222">
    <property type="term" value="F:metalloendopeptidase activity"/>
    <property type="evidence" value="ECO:0007669"/>
    <property type="project" value="InterPro"/>
</dbReference>
<dbReference type="InterPro" id="IPR023091">
    <property type="entry name" value="MetalPrtase_cat_dom_sf_prd"/>
</dbReference>
<keyword evidence="5" id="KW-0255">Endonuclease</keyword>
<dbReference type="GO" id="GO:0046872">
    <property type="term" value="F:metal ion binding"/>
    <property type="evidence" value="ECO:0007669"/>
    <property type="project" value="UniProtKB-KW"/>
</dbReference>
<evidence type="ECO:0000256" key="3">
    <source>
        <dbReference type="ARBA" id="ARBA00022722"/>
    </source>
</evidence>
<dbReference type="InterPro" id="IPR002036">
    <property type="entry name" value="YbeY"/>
</dbReference>
<dbReference type="Proteomes" id="UP000007014">
    <property type="component" value="Chromosome 9"/>
</dbReference>
<dbReference type="STRING" id="280699.M1UR76"/>
<dbReference type="GeneID" id="16993719"/>
<evidence type="ECO:0000256" key="5">
    <source>
        <dbReference type="ARBA" id="ARBA00022759"/>
    </source>
</evidence>
<protein>
    <submittedName>
        <fullName evidence="8">Uncharacterized protein</fullName>
    </submittedName>
</protein>
<evidence type="ECO:0000256" key="6">
    <source>
        <dbReference type="ARBA" id="ARBA00022801"/>
    </source>
</evidence>
<evidence type="ECO:0000256" key="7">
    <source>
        <dbReference type="ARBA" id="ARBA00022833"/>
    </source>
</evidence>
<keyword evidence="6" id="KW-0378">Hydrolase</keyword>
<proteinExistence type="inferred from homology"/>
<dbReference type="GO" id="GO:0004519">
    <property type="term" value="F:endonuclease activity"/>
    <property type="evidence" value="ECO:0007669"/>
    <property type="project" value="UniProtKB-KW"/>
</dbReference>
<comment type="similarity">
    <text evidence="2">Belongs to the endoribonuclease YbeY family.</text>
</comment>
<dbReference type="InterPro" id="IPR020549">
    <property type="entry name" value="YbeY_CS"/>
</dbReference>
<dbReference type="SUPFAM" id="SSF55486">
    <property type="entry name" value="Metalloproteases ('zincins'), catalytic domain"/>
    <property type="match status" value="1"/>
</dbReference>
<dbReference type="Gene3D" id="3.40.390.30">
    <property type="entry name" value="Metalloproteases ('zincins'), catalytic domain"/>
    <property type="match status" value="1"/>
</dbReference>
<dbReference type="PANTHER" id="PTHR46986">
    <property type="entry name" value="ENDORIBONUCLEASE YBEY, CHLOROPLASTIC"/>
    <property type="match status" value="1"/>
</dbReference>
<dbReference type="PROSITE" id="PS01306">
    <property type="entry name" value="UPF0054"/>
    <property type="match status" value="1"/>
</dbReference>
<reference evidence="8 9" key="2">
    <citation type="journal article" date="2007" name="BMC Biol.">
        <title>A 100%-complete sequence reveals unusually simple genomic features in the hot-spring red alga Cyanidioschyzon merolae.</title>
        <authorList>
            <person name="Nozaki H."/>
            <person name="Takano H."/>
            <person name="Misumi O."/>
            <person name="Terasawa K."/>
            <person name="Matsuzaki M."/>
            <person name="Maruyama S."/>
            <person name="Nishida K."/>
            <person name="Yagisawa F."/>
            <person name="Yoshida Y."/>
            <person name="Fujiwara T."/>
            <person name="Takio S."/>
            <person name="Tamura K."/>
            <person name="Chung S.J."/>
            <person name="Nakamura S."/>
            <person name="Kuroiwa H."/>
            <person name="Tanaka K."/>
            <person name="Sato N."/>
            <person name="Kuroiwa T."/>
        </authorList>
    </citation>
    <scope>NUCLEOTIDE SEQUENCE [LARGE SCALE GENOMIC DNA]</scope>
    <source>
        <strain evidence="8 9">10D</strain>
    </source>
</reference>
<dbReference type="AlphaFoldDB" id="M1UR76"/>
<comment type="cofactor">
    <cofactor evidence="1">
        <name>Zn(2+)</name>
        <dbReference type="ChEBI" id="CHEBI:29105"/>
    </cofactor>
</comment>
<sequence length="174" mass="19391">MLLLRITQRTVPLKRDYLYENLGRALRFLEKQPGLPVALSGVTAVDAAVWCASDATVRKLNAKYRQQSRVTDVLAFGFAKPPQYVDQSRGGITVADLGTVVIATPFLYRRYRRVLSRGCCSEMFDVHVLKTAVHGLCHLFGYCDETEEQSKIMTEIEQRVHEALGIAGTCSAPV</sequence>
<dbReference type="PANTHER" id="PTHR46986:SF1">
    <property type="entry name" value="ENDORIBONUCLEASE YBEY, CHLOROPLASTIC"/>
    <property type="match status" value="1"/>
</dbReference>
<evidence type="ECO:0000313" key="8">
    <source>
        <dbReference type="EMBL" id="BAM80101.1"/>
    </source>
</evidence>
<dbReference type="NCBIfam" id="TIGR00043">
    <property type="entry name" value="rRNA maturation RNase YbeY"/>
    <property type="match status" value="1"/>
</dbReference>
<dbReference type="GO" id="GO:0006364">
    <property type="term" value="P:rRNA processing"/>
    <property type="evidence" value="ECO:0007669"/>
    <property type="project" value="InterPro"/>
</dbReference>
<dbReference type="OrthoDB" id="10447283at2759"/>
<keyword evidence="9" id="KW-1185">Reference proteome</keyword>
<dbReference type="EMBL" id="AP006491">
    <property type="protein sequence ID" value="BAM80101.1"/>
    <property type="molecule type" value="Genomic_DNA"/>
</dbReference>
<dbReference type="Pfam" id="PF02130">
    <property type="entry name" value="YbeY"/>
    <property type="match status" value="1"/>
</dbReference>
<reference evidence="8 9" key="1">
    <citation type="journal article" date="2004" name="Nature">
        <title>Genome sequence of the ultrasmall unicellular red alga Cyanidioschyzon merolae 10D.</title>
        <authorList>
            <person name="Matsuzaki M."/>
            <person name="Misumi O."/>
            <person name="Shin-i T."/>
            <person name="Maruyama S."/>
            <person name="Takahara M."/>
            <person name="Miyagishima S."/>
            <person name="Mori T."/>
            <person name="Nishida K."/>
            <person name="Yagisawa F."/>
            <person name="Nishida K."/>
            <person name="Yoshida Y."/>
            <person name="Nishimura Y."/>
            <person name="Nakao S."/>
            <person name="Kobayashi T."/>
            <person name="Momoyama Y."/>
            <person name="Higashiyama T."/>
            <person name="Minoda A."/>
            <person name="Sano M."/>
            <person name="Nomoto H."/>
            <person name="Oishi K."/>
            <person name="Hayashi H."/>
            <person name="Ohta F."/>
            <person name="Nishizaka S."/>
            <person name="Haga S."/>
            <person name="Miura S."/>
            <person name="Morishita T."/>
            <person name="Kabeya Y."/>
            <person name="Terasawa K."/>
            <person name="Suzuki Y."/>
            <person name="Ishii Y."/>
            <person name="Asakawa S."/>
            <person name="Takano H."/>
            <person name="Ohta N."/>
            <person name="Kuroiwa H."/>
            <person name="Tanaka K."/>
            <person name="Shimizu N."/>
            <person name="Sugano S."/>
            <person name="Sato N."/>
            <person name="Nozaki H."/>
            <person name="Ogasawara N."/>
            <person name="Kohara Y."/>
            <person name="Kuroiwa T."/>
        </authorList>
    </citation>
    <scope>NUCLEOTIDE SEQUENCE [LARGE SCALE GENOMIC DNA]</scope>
    <source>
        <strain evidence="8 9">10D</strain>
    </source>
</reference>
<dbReference type="RefSeq" id="XP_005536387.1">
    <property type="nucleotide sequence ID" value="XM_005536330.1"/>
</dbReference>
<dbReference type="KEGG" id="cme:CYME_CMI232C"/>
<gene>
    <name evidence="8" type="ORF">CYME_CMI232C</name>
</gene>
<evidence type="ECO:0000256" key="4">
    <source>
        <dbReference type="ARBA" id="ARBA00022723"/>
    </source>
</evidence>
<keyword evidence="7" id="KW-0862">Zinc</keyword>
<keyword evidence="4" id="KW-0479">Metal-binding</keyword>
<evidence type="ECO:0000313" key="9">
    <source>
        <dbReference type="Proteomes" id="UP000007014"/>
    </source>
</evidence>
<evidence type="ECO:0000256" key="2">
    <source>
        <dbReference type="ARBA" id="ARBA00010875"/>
    </source>
</evidence>